<sequence>MPESSELKSSRPHRGSFFEGRVLALPGGLRMSPCKRIGCLQPWGKKKKTTKKKWPLSVTCPVRGPGSSRPATPAVPLTFSPSRVFQEDMVNIGSPPSKLSTVRSDLPPREAGGPNSNQNLGLFSGSISRWGDGGEVGSWGIRRSTVPTPAHSLPPKPTSQSAHLVSDPP</sequence>
<dbReference type="Proteomes" id="UP001152622">
    <property type="component" value="Chromosome 3"/>
</dbReference>
<proteinExistence type="predicted"/>
<dbReference type="EMBL" id="JAINUF010000003">
    <property type="protein sequence ID" value="KAJ8370405.1"/>
    <property type="molecule type" value="Genomic_DNA"/>
</dbReference>
<comment type="caution">
    <text evidence="2">The sequence shown here is derived from an EMBL/GenBank/DDBJ whole genome shotgun (WGS) entry which is preliminary data.</text>
</comment>
<dbReference type="AlphaFoldDB" id="A0A9Q1G021"/>
<feature type="compositionally biased region" description="Polar residues" evidence="1">
    <location>
        <begin position="114"/>
        <end position="127"/>
    </location>
</feature>
<name>A0A9Q1G021_SYNKA</name>
<keyword evidence="3" id="KW-1185">Reference proteome</keyword>
<feature type="region of interest" description="Disordered" evidence="1">
    <location>
        <begin position="50"/>
        <end position="75"/>
    </location>
</feature>
<evidence type="ECO:0000313" key="3">
    <source>
        <dbReference type="Proteomes" id="UP001152622"/>
    </source>
</evidence>
<accession>A0A9Q1G021</accession>
<evidence type="ECO:0000256" key="1">
    <source>
        <dbReference type="SAM" id="MobiDB-lite"/>
    </source>
</evidence>
<feature type="region of interest" description="Disordered" evidence="1">
    <location>
        <begin position="89"/>
        <end position="169"/>
    </location>
</feature>
<evidence type="ECO:0000313" key="2">
    <source>
        <dbReference type="EMBL" id="KAJ8370405.1"/>
    </source>
</evidence>
<organism evidence="2 3">
    <name type="scientific">Synaphobranchus kaupii</name>
    <name type="common">Kaup's arrowtooth eel</name>
    <dbReference type="NCBI Taxonomy" id="118154"/>
    <lineage>
        <taxon>Eukaryota</taxon>
        <taxon>Metazoa</taxon>
        <taxon>Chordata</taxon>
        <taxon>Craniata</taxon>
        <taxon>Vertebrata</taxon>
        <taxon>Euteleostomi</taxon>
        <taxon>Actinopterygii</taxon>
        <taxon>Neopterygii</taxon>
        <taxon>Teleostei</taxon>
        <taxon>Anguilliformes</taxon>
        <taxon>Synaphobranchidae</taxon>
        <taxon>Synaphobranchus</taxon>
    </lineage>
</organism>
<gene>
    <name evidence="2" type="ORF">SKAU_G00104330</name>
</gene>
<reference evidence="2" key="1">
    <citation type="journal article" date="2023" name="Science">
        <title>Genome structures resolve the early diversification of teleost fishes.</title>
        <authorList>
            <person name="Parey E."/>
            <person name="Louis A."/>
            <person name="Montfort J."/>
            <person name="Bouchez O."/>
            <person name="Roques C."/>
            <person name="Iampietro C."/>
            <person name="Lluch J."/>
            <person name="Castinel A."/>
            <person name="Donnadieu C."/>
            <person name="Desvignes T."/>
            <person name="Floi Bucao C."/>
            <person name="Jouanno E."/>
            <person name="Wen M."/>
            <person name="Mejri S."/>
            <person name="Dirks R."/>
            <person name="Jansen H."/>
            <person name="Henkel C."/>
            <person name="Chen W.J."/>
            <person name="Zahm M."/>
            <person name="Cabau C."/>
            <person name="Klopp C."/>
            <person name="Thompson A.W."/>
            <person name="Robinson-Rechavi M."/>
            <person name="Braasch I."/>
            <person name="Lecointre G."/>
            <person name="Bobe J."/>
            <person name="Postlethwait J.H."/>
            <person name="Berthelot C."/>
            <person name="Roest Crollius H."/>
            <person name="Guiguen Y."/>
        </authorList>
    </citation>
    <scope>NUCLEOTIDE SEQUENCE</scope>
    <source>
        <strain evidence="2">WJC10195</strain>
    </source>
</reference>
<protein>
    <submittedName>
        <fullName evidence="2">Uncharacterized protein</fullName>
    </submittedName>
</protein>